<dbReference type="GO" id="GO:0000052">
    <property type="term" value="P:citrulline metabolic process"/>
    <property type="evidence" value="ECO:0007669"/>
    <property type="project" value="TreeGrafter"/>
</dbReference>
<keyword evidence="4" id="KW-1185">Reference proteome</keyword>
<dbReference type="GO" id="GO:0016403">
    <property type="term" value="F:dimethylargininase activity"/>
    <property type="evidence" value="ECO:0007669"/>
    <property type="project" value="TreeGrafter"/>
</dbReference>
<evidence type="ECO:0000256" key="2">
    <source>
        <dbReference type="ARBA" id="ARBA00022801"/>
    </source>
</evidence>
<evidence type="ECO:0000313" key="4">
    <source>
        <dbReference type="Proteomes" id="UP000093199"/>
    </source>
</evidence>
<dbReference type="STRING" id="33978.A6M13_15270"/>
<dbReference type="GO" id="GO:0045429">
    <property type="term" value="P:positive regulation of nitric oxide biosynthetic process"/>
    <property type="evidence" value="ECO:0007669"/>
    <property type="project" value="TreeGrafter"/>
</dbReference>
<name>A0A1C0YBH9_9BACL</name>
<protein>
    <recommendedName>
        <fullName evidence="5">N(G),N(G)-dimethylarginine dimethylaminohydrolase</fullName>
    </recommendedName>
</protein>
<dbReference type="EMBL" id="MASJ01000024">
    <property type="protein sequence ID" value="OCS84532.1"/>
    <property type="molecule type" value="Genomic_DNA"/>
</dbReference>
<dbReference type="Pfam" id="PF19420">
    <property type="entry name" value="DDAH_eukar"/>
    <property type="match status" value="1"/>
</dbReference>
<accession>A0A1C0YBH9</accession>
<dbReference type="RefSeq" id="WP_066546413.1">
    <property type="nucleotide sequence ID" value="NZ_MASJ01000024.1"/>
</dbReference>
<dbReference type="GO" id="GO:0016597">
    <property type="term" value="F:amino acid binding"/>
    <property type="evidence" value="ECO:0007669"/>
    <property type="project" value="TreeGrafter"/>
</dbReference>
<dbReference type="InterPro" id="IPR033199">
    <property type="entry name" value="DDAH-like"/>
</dbReference>
<organism evidence="3 4">
    <name type="scientific">Caryophanon tenue</name>
    <dbReference type="NCBI Taxonomy" id="33978"/>
    <lineage>
        <taxon>Bacteria</taxon>
        <taxon>Bacillati</taxon>
        <taxon>Bacillota</taxon>
        <taxon>Bacilli</taxon>
        <taxon>Bacillales</taxon>
        <taxon>Caryophanaceae</taxon>
        <taxon>Caryophanon</taxon>
    </lineage>
</organism>
<dbReference type="AlphaFoldDB" id="A0A1C0YBH9"/>
<dbReference type="PANTHER" id="PTHR12737:SF9">
    <property type="entry name" value="DIMETHYLARGININASE"/>
    <property type="match status" value="1"/>
</dbReference>
<dbReference type="Proteomes" id="UP000093199">
    <property type="component" value="Unassembled WGS sequence"/>
</dbReference>
<comment type="similarity">
    <text evidence="1">Belongs to the DDAH family.</text>
</comment>
<evidence type="ECO:0000313" key="3">
    <source>
        <dbReference type="EMBL" id="OCS84532.1"/>
    </source>
</evidence>
<sequence length="253" mass="28319">MITRAIVRKPGESFAEGQTASEGPTPNYELALQQHAQYVEAIRTCGLEVIELYANELYPDSTFVEDVAITTSRFAVLANPASPTRSYEAKLIEPVIQEHFDKIYRIFEPGKLEASDILKIANHFYVGLTARTNEEGAAQFKHVVEHNGYECDIIGVEHAAYLKQCVTYIGKNTILVNETFAKHPLFAKYEKIIVPAHEHYAINALKINEHLLIPEGYPETAALLQQAGFTYTPIALSEFQKQDGALTCLSLRF</sequence>
<reference evidence="3 4" key="1">
    <citation type="submission" date="2016-07" db="EMBL/GenBank/DDBJ databases">
        <title>Caryophanon tenue genome sequencing.</title>
        <authorList>
            <person name="Verma A."/>
            <person name="Pal Y."/>
            <person name="Krishnamurthi S."/>
        </authorList>
    </citation>
    <scope>NUCLEOTIDE SEQUENCE [LARGE SCALE GENOMIC DNA]</scope>
    <source>
        <strain evidence="3 4">DSM 14152</strain>
    </source>
</reference>
<evidence type="ECO:0000256" key="1">
    <source>
        <dbReference type="ARBA" id="ARBA00008532"/>
    </source>
</evidence>
<comment type="caution">
    <text evidence="3">The sequence shown here is derived from an EMBL/GenBank/DDBJ whole genome shotgun (WGS) entry which is preliminary data.</text>
</comment>
<dbReference type="Gene3D" id="3.75.10.10">
    <property type="entry name" value="L-arginine/glycine Amidinotransferase, Chain A"/>
    <property type="match status" value="1"/>
</dbReference>
<evidence type="ECO:0008006" key="5">
    <source>
        <dbReference type="Google" id="ProtNLM"/>
    </source>
</evidence>
<gene>
    <name evidence="3" type="ORF">A6M13_15270</name>
</gene>
<dbReference type="GO" id="GO:0006525">
    <property type="term" value="P:arginine metabolic process"/>
    <property type="evidence" value="ECO:0007669"/>
    <property type="project" value="TreeGrafter"/>
</dbReference>
<dbReference type="PANTHER" id="PTHR12737">
    <property type="entry name" value="DIMETHYLARGININE DIMETHYLAMINOHYDROLASE"/>
    <property type="match status" value="1"/>
</dbReference>
<proteinExistence type="inferred from homology"/>
<dbReference type="OrthoDB" id="9790596at2"/>
<keyword evidence="2" id="KW-0378">Hydrolase</keyword>
<dbReference type="SUPFAM" id="SSF55909">
    <property type="entry name" value="Pentein"/>
    <property type="match status" value="1"/>
</dbReference>